<dbReference type="Gene3D" id="3.20.20.80">
    <property type="entry name" value="Glycosidases"/>
    <property type="match status" value="1"/>
</dbReference>
<evidence type="ECO:0000256" key="2">
    <source>
        <dbReference type="SAM" id="SignalP"/>
    </source>
</evidence>
<dbReference type="OrthoDB" id="1046782at2759"/>
<dbReference type="EMBL" id="NRSZ01000325">
    <property type="protein sequence ID" value="PNY27933.1"/>
    <property type="molecule type" value="Genomic_DNA"/>
</dbReference>
<feature type="chain" id="PRO_5014335530" evidence="2">
    <location>
        <begin position="28"/>
        <end position="641"/>
    </location>
</feature>
<feature type="compositionally biased region" description="Pro residues" evidence="1">
    <location>
        <begin position="537"/>
        <end position="549"/>
    </location>
</feature>
<name>A0A2K3QK63_9HYPO</name>
<dbReference type="AlphaFoldDB" id="A0A2K3QK63"/>
<dbReference type="GO" id="GO:0051118">
    <property type="term" value="F:glucan endo-1,3-alpha-glucosidase activity"/>
    <property type="evidence" value="ECO:0007669"/>
    <property type="project" value="InterPro"/>
</dbReference>
<keyword evidence="4" id="KW-1185">Reference proteome</keyword>
<accession>A0A2K3QK63</accession>
<dbReference type="CDD" id="cd11577">
    <property type="entry name" value="GH71"/>
    <property type="match status" value="1"/>
</dbReference>
<dbReference type="Pfam" id="PF03659">
    <property type="entry name" value="Glyco_hydro_71"/>
    <property type="match status" value="1"/>
</dbReference>
<dbReference type="InterPro" id="IPR017853">
    <property type="entry name" value="GH"/>
</dbReference>
<feature type="signal peptide" evidence="2">
    <location>
        <begin position="1"/>
        <end position="27"/>
    </location>
</feature>
<dbReference type="SUPFAM" id="SSF51445">
    <property type="entry name" value="(Trans)glycosidases"/>
    <property type="match status" value="1"/>
</dbReference>
<keyword evidence="2" id="KW-0732">Signal</keyword>
<evidence type="ECO:0000256" key="1">
    <source>
        <dbReference type="SAM" id="MobiDB-lite"/>
    </source>
</evidence>
<proteinExistence type="predicted"/>
<dbReference type="InterPro" id="IPR005197">
    <property type="entry name" value="Glyco_hydro_71"/>
</dbReference>
<protein>
    <submittedName>
        <fullName evidence="3">Mutanase</fullName>
    </submittedName>
</protein>
<dbReference type="STRING" id="45235.A0A2K3QK63"/>
<feature type="region of interest" description="Disordered" evidence="1">
    <location>
        <begin position="509"/>
        <end position="550"/>
    </location>
</feature>
<feature type="compositionally biased region" description="Low complexity" evidence="1">
    <location>
        <begin position="515"/>
        <end position="536"/>
    </location>
</feature>
<comment type="caution">
    <text evidence="3">The sequence shown here is derived from an EMBL/GenBank/DDBJ whole genome shotgun (WGS) entry which is preliminary data.</text>
</comment>
<reference evidence="3 4" key="1">
    <citation type="submission" date="2017-08" db="EMBL/GenBank/DDBJ databases">
        <title>Harnessing the power of phylogenomics to disentangle the directionality and signatures of interkingdom host jumping in the parasitic fungal genus Tolypocladium.</title>
        <authorList>
            <person name="Quandt C.A."/>
            <person name="Patterson W."/>
            <person name="Spatafora J.W."/>
        </authorList>
    </citation>
    <scope>NUCLEOTIDE SEQUENCE [LARGE SCALE GENOMIC DNA]</scope>
    <source>
        <strain evidence="3 4">CBS 113982</strain>
    </source>
</reference>
<evidence type="ECO:0000313" key="3">
    <source>
        <dbReference type="EMBL" id="PNY27933.1"/>
    </source>
</evidence>
<sequence>MLSLSKALRHIGVGWLCAAALSAVANGSPLIERSLEQRASSTDRLVFCHFMIGIVSDRHSAADFDADMQRAKAAGIDAFALNIGVDPYTDQQLGYAYDSAANNGMKVFISFDFNWWSPGNGAGVGQKIAQYASRPAQLFVDNRVFASSFAGDGLDMDALRAAAGSNVYFVPNFHPGQSTPDKIDGALNWMPECLILTITQGWDNNGNNKAPSPGHDVTVADGDNAYMQWLGGKPYLAPVSAWFSTHFGPLPQEVSYSKNWVFPGGTLIFDRWNQVLTKGFPMIELVTWNDYGESHYIGPLNSPHTDDGGSKWVNDMPHDGWLDLATPFIAAYKARATSVNNFITQDKVVYWYRRNLRDLNCDATDTTTNRPANNGSGNYFEGKPNGWESMDDLVYVATLLTSAATVTVSSGGQTVTQNVPAGANIFTVPAGLGQQHFTLSRGGNTVYQDTSLMDITNVCPCGIYNFNAYVGTLPPGFSDPLGPDSLAAYVSGLLVNTCVPTPSLGTNPAAPNPAPVTTAPAPVTTTPAPVTTAPSSQAPPPSNNPPPATSVPSNGGGVCIAGTVAAGQTGNYIGLCNFCCSFGYCPPGPCQCTAFGSSAPSPPGPSGYNGCPLVGESDGYLGLCSFSCSHGYCPDTACRRC</sequence>
<dbReference type="Proteomes" id="UP000236621">
    <property type="component" value="Unassembled WGS sequence"/>
</dbReference>
<organism evidence="3 4">
    <name type="scientific">Tolypocladium capitatum</name>
    <dbReference type="NCBI Taxonomy" id="45235"/>
    <lineage>
        <taxon>Eukaryota</taxon>
        <taxon>Fungi</taxon>
        <taxon>Dikarya</taxon>
        <taxon>Ascomycota</taxon>
        <taxon>Pezizomycotina</taxon>
        <taxon>Sordariomycetes</taxon>
        <taxon>Hypocreomycetidae</taxon>
        <taxon>Hypocreales</taxon>
        <taxon>Ophiocordycipitaceae</taxon>
        <taxon>Tolypocladium</taxon>
    </lineage>
</organism>
<gene>
    <name evidence="3" type="ORF">TCAP_02141</name>
</gene>
<evidence type="ECO:0000313" key="4">
    <source>
        <dbReference type="Proteomes" id="UP000236621"/>
    </source>
</evidence>